<feature type="transmembrane region" description="Helical" evidence="1">
    <location>
        <begin position="289"/>
        <end position="308"/>
    </location>
</feature>
<proteinExistence type="predicted"/>
<feature type="transmembrane region" description="Helical" evidence="1">
    <location>
        <begin position="263"/>
        <end position="282"/>
    </location>
</feature>
<dbReference type="RefSeq" id="WP_146156973.1">
    <property type="nucleotide sequence ID" value="NZ_JAERMS010000038.1"/>
</dbReference>
<keyword evidence="1" id="KW-0472">Membrane</keyword>
<keyword evidence="1" id="KW-1133">Transmembrane helix</keyword>
<feature type="transmembrane region" description="Helical" evidence="1">
    <location>
        <begin position="39"/>
        <end position="57"/>
    </location>
</feature>
<organism evidence="2 3">
    <name type="scientific">Prevotella illustrans</name>
    <dbReference type="NCBI Taxonomy" id="2800387"/>
    <lineage>
        <taxon>Bacteria</taxon>
        <taxon>Pseudomonadati</taxon>
        <taxon>Bacteroidota</taxon>
        <taxon>Bacteroidia</taxon>
        <taxon>Bacteroidales</taxon>
        <taxon>Prevotellaceae</taxon>
        <taxon>Prevotella</taxon>
    </lineage>
</organism>
<gene>
    <name evidence="2" type="ORF">JHU38_10140</name>
</gene>
<protein>
    <recommendedName>
        <fullName evidence="4">Ligase</fullName>
    </recommendedName>
</protein>
<feature type="transmembrane region" description="Helical" evidence="1">
    <location>
        <begin position="87"/>
        <end position="105"/>
    </location>
</feature>
<comment type="caution">
    <text evidence="2">The sequence shown here is derived from an EMBL/GenBank/DDBJ whole genome shotgun (WGS) entry which is preliminary data.</text>
</comment>
<dbReference type="EMBL" id="JAERMS010000038">
    <property type="protein sequence ID" value="MBO1364124.1"/>
    <property type="molecule type" value="Genomic_DNA"/>
</dbReference>
<feature type="transmembrane region" description="Helical" evidence="1">
    <location>
        <begin position="208"/>
        <end position="226"/>
    </location>
</feature>
<dbReference type="Proteomes" id="UP000664265">
    <property type="component" value="Unassembled WGS sequence"/>
</dbReference>
<evidence type="ECO:0008006" key="4">
    <source>
        <dbReference type="Google" id="ProtNLM"/>
    </source>
</evidence>
<keyword evidence="3" id="KW-1185">Reference proteome</keyword>
<accession>A0ABS3M7K6</accession>
<feature type="transmembrane region" description="Helical" evidence="1">
    <location>
        <begin position="157"/>
        <end position="177"/>
    </location>
</feature>
<feature type="transmembrane region" description="Helical" evidence="1">
    <location>
        <begin position="238"/>
        <end position="257"/>
    </location>
</feature>
<sequence>MKVKRLQNRIAESRFSLPVTVLIASLVWISTGLITQGLWIQFGLMIISTYFIVVLNNRNALMRTYSRMVSCALLALNLITLRLYANNIAAGILQLCFILHLMFLFHSYQDKRSMGSIFFAFVMLGISSLFFIQVLFLVPFVWFLMTTRILSMTWRSFFASIIGILLPYWCIAGLFIYQGNGSTLIRHVQSITVFNAFGLENLPTTQKLISLGFITLAGITGSIHFLRNSYLDKIRTRMIYEALIILFGCVVVFIILQPQHTDMFTPILITLTAPLIAHYITFTQSFLSNLSFIVLVITTLLLITFNLWQPLLTFL</sequence>
<evidence type="ECO:0000313" key="2">
    <source>
        <dbReference type="EMBL" id="MBO1364124.1"/>
    </source>
</evidence>
<keyword evidence="1" id="KW-0812">Transmembrane</keyword>
<name>A0ABS3M7K6_9BACT</name>
<feature type="transmembrane region" description="Helical" evidence="1">
    <location>
        <begin position="15"/>
        <end position="33"/>
    </location>
</feature>
<evidence type="ECO:0000256" key="1">
    <source>
        <dbReference type="SAM" id="Phobius"/>
    </source>
</evidence>
<feature type="transmembrane region" description="Helical" evidence="1">
    <location>
        <begin position="117"/>
        <end position="145"/>
    </location>
</feature>
<reference evidence="2 3" key="1">
    <citation type="submission" date="2021-01" db="EMBL/GenBank/DDBJ databases">
        <title>Prevotella A2931 sp. nov.</title>
        <authorList>
            <person name="Buhl M."/>
            <person name="Oberhettinger P."/>
        </authorList>
    </citation>
    <scope>NUCLEOTIDE SEQUENCE [LARGE SCALE GENOMIC DNA]</scope>
    <source>
        <strain evidence="2 3">A2931</strain>
    </source>
</reference>
<evidence type="ECO:0000313" key="3">
    <source>
        <dbReference type="Proteomes" id="UP000664265"/>
    </source>
</evidence>